<dbReference type="Gene3D" id="2.30.270.10">
    <property type="entry name" value="duf1285 protein"/>
    <property type="match status" value="1"/>
</dbReference>
<dbReference type="InterPro" id="IPR048342">
    <property type="entry name" value="DUF1285_C"/>
</dbReference>
<evidence type="ECO:0000313" key="5">
    <source>
        <dbReference type="Proteomes" id="UP000202259"/>
    </source>
</evidence>
<dbReference type="Pfam" id="PF21028">
    <property type="entry name" value="DUF1285_C"/>
    <property type="match status" value="1"/>
</dbReference>
<gene>
    <name evidence="4" type="ORF">B5D82_07200</name>
</gene>
<evidence type="ECO:0000259" key="2">
    <source>
        <dbReference type="Pfam" id="PF06938"/>
    </source>
</evidence>
<dbReference type="KEGG" id="cber:B5D82_07200"/>
<dbReference type="RefSeq" id="WP_081150310.1">
    <property type="nucleotide sequence ID" value="NZ_CP020465.1"/>
</dbReference>
<feature type="domain" description="DUF1285" evidence="3">
    <location>
        <begin position="89"/>
        <end position="177"/>
    </location>
</feature>
<evidence type="ECO:0000259" key="3">
    <source>
        <dbReference type="Pfam" id="PF21028"/>
    </source>
</evidence>
<dbReference type="EMBL" id="CP020465">
    <property type="protein sequence ID" value="ASP47561.1"/>
    <property type="molecule type" value="Genomic_DNA"/>
</dbReference>
<evidence type="ECO:0000313" key="4">
    <source>
        <dbReference type="EMBL" id="ASP47561.1"/>
    </source>
</evidence>
<accession>A0A222G6X7</accession>
<organism evidence="4 5">
    <name type="scientific">Cognaticolwellia beringensis</name>
    <dbReference type="NCBI Taxonomy" id="1967665"/>
    <lineage>
        <taxon>Bacteria</taxon>
        <taxon>Pseudomonadati</taxon>
        <taxon>Pseudomonadota</taxon>
        <taxon>Gammaproteobacteria</taxon>
        <taxon>Alteromonadales</taxon>
        <taxon>Colwelliaceae</taxon>
        <taxon>Cognaticolwellia</taxon>
    </lineage>
</organism>
<reference evidence="4 5" key="1">
    <citation type="submission" date="2017-08" db="EMBL/GenBank/DDBJ databases">
        <title>Complete genome of Colwellia sp. NB097-1, a psychrophile bacterium ioslated from Bering Sea.</title>
        <authorList>
            <person name="Chen X."/>
        </authorList>
    </citation>
    <scope>NUCLEOTIDE SEQUENCE [LARGE SCALE GENOMIC DNA]</scope>
    <source>
        <strain evidence="4 5">NB097-1</strain>
    </source>
</reference>
<protein>
    <submittedName>
        <fullName evidence="4">DUF1285 domain-containing protein</fullName>
    </submittedName>
</protein>
<sequence>MSLEKISAQISDSQQGKAKKMPPVELWDPPFCGDIDLEIKSDGSWFYNGTVFKRLSLVKLFASVLKKEDDKYFLVTPVEKVGIVVEDAPFVLTQWQWLDEQKTQMQVTTNLDDSFILNTEHPLEVSEDGGLYVTVRRNLQAKVHRNVYYQWVDLAREDNQGNGAELVFFSADCRFSLGQLEG</sequence>
<feature type="region of interest" description="Disordered" evidence="1">
    <location>
        <begin position="1"/>
        <end position="21"/>
    </location>
</feature>
<feature type="domain" description="DUF1285" evidence="2">
    <location>
        <begin position="22"/>
        <end position="88"/>
    </location>
</feature>
<dbReference type="Gene3D" id="3.10.540.10">
    <property type="entry name" value="duf1285 like domain"/>
    <property type="match status" value="1"/>
</dbReference>
<dbReference type="InterPro" id="IPR010707">
    <property type="entry name" value="DUF1285"/>
</dbReference>
<dbReference type="Proteomes" id="UP000202259">
    <property type="component" value="Chromosome"/>
</dbReference>
<keyword evidence="5" id="KW-1185">Reference proteome</keyword>
<dbReference type="AlphaFoldDB" id="A0A222G6X7"/>
<dbReference type="InterPro" id="IPR048341">
    <property type="entry name" value="DUF1285_N"/>
</dbReference>
<dbReference type="OrthoDB" id="3078366at2"/>
<dbReference type="InterPro" id="IPR023361">
    <property type="entry name" value="DUF1285_beta_roll_sf"/>
</dbReference>
<proteinExistence type="predicted"/>
<dbReference type="Pfam" id="PF06938">
    <property type="entry name" value="DUF1285_N"/>
    <property type="match status" value="1"/>
</dbReference>
<dbReference type="PIRSF" id="PIRSF029557">
    <property type="entry name" value="UCP029557"/>
    <property type="match status" value="1"/>
</dbReference>
<evidence type="ECO:0000256" key="1">
    <source>
        <dbReference type="SAM" id="MobiDB-lite"/>
    </source>
</evidence>
<name>A0A222G6X7_9GAMM</name>